<feature type="compositionally biased region" description="Low complexity" evidence="11">
    <location>
        <begin position="299"/>
        <end position="308"/>
    </location>
</feature>
<proteinExistence type="predicted"/>
<dbReference type="GO" id="GO:0005524">
    <property type="term" value="F:ATP binding"/>
    <property type="evidence" value="ECO:0007669"/>
    <property type="project" value="UniProtKB-KW"/>
</dbReference>
<comment type="caution">
    <text evidence="14">The sequence shown here is derived from an EMBL/GenBank/DDBJ whole genome shotgun (WGS) entry which is preliminary data.</text>
</comment>
<comment type="subcellular location">
    <subcellularLocation>
        <location evidence="1">Cytoplasm</location>
    </subcellularLocation>
</comment>
<dbReference type="Proteomes" id="UP000663842">
    <property type="component" value="Unassembled WGS sequence"/>
</dbReference>
<dbReference type="InterPro" id="IPR050198">
    <property type="entry name" value="Non-receptor_tyrosine_kinases"/>
</dbReference>
<feature type="compositionally biased region" description="Basic and acidic residues" evidence="11">
    <location>
        <begin position="268"/>
        <end position="277"/>
    </location>
</feature>
<dbReference type="Pfam" id="PF07714">
    <property type="entry name" value="PK_Tyr_Ser-Thr"/>
    <property type="match status" value="1"/>
</dbReference>
<evidence type="ECO:0000256" key="5">
    <source>
        <dbReference type="ARBA" id="ARBA00022679"/>
    </source>
</evidence>
<evidence type="ECO:0000256" key="8">
    <source>
        <dbReference type="ARBA" id="ARBA00022840"/>
    </source>
</evidence>
<dbReference type="InterPro" id="IPR000719">
    <property type="entry name" value="Prot_kinase_dom"/>
</dbReference>
<evidence type="ECO:0000313" key="14">
    <source>
        <dbReference type="EMBL" id="CAF2100676.1"/>
    </source>
</evidence>
<dbReference type="Proteomes" id="UP000663887">
    <property type="component" value="Unassembled WGS sequence"/>
</dbReference>
<keyword evidence="3 10" id="KW-0728">SH3 domain</keyword>
<name>A0A816TFQ7_9BILA</name>
<evidence type="ECO:0000256" key="4">
    <source>
        <dbReference type="ARBA" id="ARBA00022490"/>
    </source>
</evidence>
<evidence type="ECO:0000256" key="6">
    <source>
        <dbReference type="ARBA" id="ARBA00022741"/>
    </source>
</evidence>
<evidence type="ECO:0000256" key="7">
    <source>
        <dbReference type="ARBA" id="ARBA00022777"/>
    </source>
</evidence>
<dbReference type="InterPro" id="IPR001452">
    <property type="entry name" value="SH3_domain"/>
</dbReference>
<evidence type="ECO:0000256" key="10">
    <source>
        <dbReference type="PROSITE-ProRule" id="PRU00192"/>
    </source>
</evidence>
<evidence type="ECO:0000259" key="13">
    <source>
        <dbReference type="PROSITE" id="PS50011"/>
    </source>
</evidence>
<dbReference type="Pfam" id="PF09027">
    <property type="entry name" value="GTPase_binding"/>
    <property type="match status" value="1"/>
</dbReference>
<evidence type="ECO:0000256" key="11">
    <source>
        <dbReference type="SAM" id="MobiDB-lite"/>
    </source>
</evidence>
<evidence type="ECO:0000313" key="15">
    <source>
        <dbReference type="EMBL" id="CAF4047556.1"/>
    </source>
</evidence>
<feature type="domain" description="Protein kinase" evidence="13">
    <location>
        <begin position="1"/>
        <end position="105"/>
    </location>
</feature>
<dbReference type="GO" id="GO:0005737">
    <property type="term" value="C:cytoplasm"/>
    <property type="evidence" value="ECO:0007669"/>
    <property type="project" value="UniProtKB-SubCell"/>
</dbReference>
<dbReference type="PROSITE" id="PS50011">
    <property type="entry name" value="PROTEIN_KINASE_DOM"/>
    <property type="match status" value="1"/>
</dbReference>
<dbReference type="InterPro" id="IPR011009">
    <property type="entry name" value="Kinase-like_dom_sf"/>
</dbReference>
<dbReference type="Gene3D" id="2.30.30.40">
    <property type="entry name" value="SH3 Domains"/>
    <property type="match status" value="1"/>
</dbReference>
<keyword evidence="7" id="KW-0418">Kinase</keyword>
<dbReference type="InterPro" id="IPR020635">
    <property type="entry name" value="Tyr_kinase_cat_dom"/>
</dbReference>
<evidence type="ECO:0000256" key="3">
    <source>
        <dbReference type="ARBA" id="ARBA00022443"/>
    </source>
</evidence>
<evidence type="ECO:0000259" key="12">
    <source>
        <dbReference type="PROSITE" id="PS50002"/>
    </source>
</evidence>
<dbReference type="SUPFAM" id="SSF56112">
    <property type="entry name" value="Protein kinase-like (PK-like)"/>
    <property type="match status" value="1"/>
</dbReference>
<dbReference type="EMBL" id="CAJOBF010002644">
    <property type="protein sequence ID" value="CAF4047556.1"/>
    <property type="molecule type" value="Genomic_DNA"/>
</dbReference>
<keyword evidence="4" id="KW-0963">Cytoplasm</keyword>
<dbReference type="GO" id="GO:0004715">
    <property type="term" value="F:non-membrane spanning protein tyrosine kinase activity"/>
    <property type="evidence" value="ECO:0007669"/>
    <property type="project" value="UniProtKB-EC"/>
</dbReference>
<evidence type="ECO:0000256" key="9">
    <source>
        <dbReference type="ARBA" id="ARBA00023137"/>
    </source>
</evidence>
<evidence type="ECO:0000313" key="16">
    <source>
        <dbReference type="Proteomes" id="UP000663887"/>
    </source>
</evidence>
<keyword evidence="9" id="KW-0829">Tyrosine-protein kinase</keyword>
<dbReference type="Gene3D" id="4.10.680.10">
    <property type="entry name" value="Cdc42-like binding domain"/>
    <property type="match status" value="1"/>
</dbReference>
<dbReference type="PROSITE" id="PS50002">
    <property type="entry name" value="SH3"/>
    <property type="match status" value="1"/>
</dbReference>
<evidence type="ECO:0000256" key="1">
    <source>
        <dbReference type="ARBA" id="ARBA00004496"/>
    </source>
</evidence>
<dbReference type="InterPro" id="IPR037085">
    <property type="entry name" value="Cdc42-bd-like_dom_sf"/>
</dbReference>
<dbReference type="PANTHER" id="PTHR24418">
    <property type="entry name" value="TYROSINE-PROTEIN KINASE"/>
    <property type="match status" value="1"/>
</dbReference>
<dbReference type="SUPFAM" id="SSF50044">
    <property type="entry name" value="SH3-domain"/>
    <property type="match status" value="1"/>
</dbReference>
<protein>
    <recommendedName>
        <fullName evidence="2">non-specific protein-tyrosine kinase</fullName>
        <ecNumber evidence="2">2.7.10.2</ecNumber>
    </recommendedName>
</protein>
<reference evidence="14" key="1">
    <citation type="submission" date="2021-02" db="EMBL/GenBank/DDBJ databases">
        <authorList>
            <person name="Nowell W R."/>
        </authorList>
    </citation>
    <scope>NUCLEOTIDE SEQUENCE</scope>
</reference>
<dbReference type="PRINTS" id="PR00109">
    <property type="entry name" value="TYRKINASE"/>
</dbReference>
<feature type="region of interest" description="Disordered" evidence="11">
    <location>
        <begin position="246"/>
        <end position="310"/>
    </location>
</feature>
<dbReference type="InterPro" id="IPR015116">
    <property type="entry name" value="Cdc42-bd-like"/>
</dbReference>
<keyword evidence="8" id="KW-0067">ATP-binding</keyword>
<dbReference type="EMBL" id="CAJNRG010008014">
    <property type="protein sequence ID" value="CAF2100676.1"/>
    <property type="molecule type" value="Genomic_DNA"/>
</dbReference>
<gene>
    <name evidence="15" type="ORF">UXM345_LOCUS19000</name>
    <name evidence="14" type="ORF">XDN619_LOCUS18627</name>
</gene>
<evidence type="ECO:0000256" key="2">
    <source>
        <dbReference type="ARBA" id="ARBA00011903"/>
    </source>
</evidence>
<dbReference type="InterPro" id="IPR036028">
    <property type="entry name" value="SH3-like_dom_sf"/>
</dbReference>
<keyword evidence="6" id="KW-0547">Nucleotide-binding</keyword>
<sequence>MILFVEVSIILCNTWCAPESLRRQEFSSSSDVWMFAVTVWEIFTLCIEDPWFGLSVPEILNALEELGERLRCPELCPPSTYSLLLLCWSLNPNDRPKFSKINSRLNQSRPIQYRVTRDNKQINQLTLLRGDTISVFDSYVDKPIWKGQNHRTQKVGLFPRICLSSTTTNTNEKISWPVRGSFIHTGHSDGTGQGSSWGKIDKIDETILSNPIITPINRNERHDNVQIVSNVLQLNGSMKDKPIITRAPPPIPRSLPTITGDLPLIDLSDSRPEKTSDKSNQNNSSERFITNHQQPIIDSSHSCSSSYSRQKFSNNLTDSQKFVEKVVTGVTEQLKNDFPKLNSMKTEFTPPVVRRFTIPYPPPNQSSYYNVQRQA</sequence>
<feature type="domain" description="SH3" evidence="12">
    <location>
        <begin position="108"/>
        <end position="168"/>
    </location>
</feature>
<organism evidence="14 16">
    <name type="scientific">Rotaria magnacalcarata</name>
    <dbReference type="NCBI Taxonomy" id="392030"/>
    <lineage>
        <taxon>Eukaryota</taxon>
        <taxon>Metazoa</taxon>
        <taxon>Spiralia</taxon>
        <taxon>Gnathifera</taxon>
        <taxon>Rotifera</taxon>
        <taxon>Eurotatoria</taxon>
        <taxon>Bdelloidea</taxon>
        <taxon>Philodinida</taxon>
        <taxon>Philodinidae</taxon>
        <taxon>Rotaria</taxon>
    </lineage>
</organism>
<dbReference type="AlphaFoldDB" id="A0A816TFQ7"/>
<dbReference type="InterPro" id="IPR001245">
    <property type="entry name" value="Ser-Thr/Tyr_kinase_cat_dom"/>
</dbReference>
<accession>A0A816TFQ7</accession>
<keyword evidence="5" id="KW-0808">Transferase</keyword>
<dbReference type="EC" id="2.7.10.2" evidence="2"/>
<feature type="compositionally biased region" description="Polar residues" evidence="11">
    <location>
        <begin position="278"/>
        <end position="297"/>
    </location>
</feature>
<dbReference type="Gene3D" id="1.10.510.10">
    <property type="entry name" value="Transferase(Phosphotransferase) domain 1"/>
    <property type="match status" value="1"/>
</dbReference>
<dbReference type="SMART" id="SM00219">
    <property type="entry name" value="TyrKc"/>
    <property type="match status" value="1"/>
</dbReference>